<evidence type="ECO:0000259" key="2">
    <source>
        <dbReference type="PROSITE" id="PS51459"/>
    </source>
</evidence>
<feature type="domain" description="Fido" evidence="2">
    <location>
        <begin position="5"/>
        <end position="122"/>
    </location>
</feature>
<evidence type="ECO:0000313" key="4">
    <source>
        <dbReference type="Proteomes" id="UP001183607"/>
    </source>
</evidence>
<name>A0ABD5EBB8_9ACTN</name>
<reference evidence="4" key="1">
    <citation type="submission" date="2023-07" db="EMBL/GenBank/DDBJ databases">
        <title>30 novel species of actinomycetes from the DSMZ collection.</title>
        <authorList>
            <person name="Nouioui I."/>
        </authorList>
    </citation>
    <scope>NUCLEOTIDE SEQUENCE [LARGE SCALE GENOMIC DNA]</scope>
    <source>
        <strain evidence="4">DSM 41982</strain>
    </source>
</reference>
<evidence type="ECO:0000256" key="1">
    <source>
        <dbReference type="SAM" id="MobiDB-lite"/>
    </source>
</evidence>
<dbReference type="InterPro" id="IPR053737">
    <property type="entry name" value="Type_II_TA_Toxin"/>
</dbReference>
<gene>
    <name evidence="3" type="ORF">RM574_23725</name>
</gene>
<dbReference type="PANTHER" id="PTHR39426">
    <property type="entry name" value="HOMOLOGY TO DEATH-ON-CURING PROTEIN OF PHAGE P1"/>
    <property type="match status" value="1"/>
</dbReference>
<dbReference type="InterPro" id="IPR006440">
    <property type="entry name" value="Doc"/>
</dbReference>
<dbReference type="InterPro" id="IPR036597">
    <property type="entry name" value="Fido-like_dom_sf"/>
</dbReference>
<sequence>MSARLSPADALAVATVAVDDQPVLVRDAALLDSALHRPYGRMLGTEAYPGLFTKAAALLQSLAINHPLVDGNKRTAWIATAVLLRLHGVSLRTDTDTAERLVVSVAAGETRDVGEIADVLRELAGRREPAGERDAARQVRARPPPPLGLAPTPRS</sequence>
<comment type="caution">
    <text evidence="3">The sequence shown here is derived from an EMBL/GenBank/DDBJ whole genome shotgun (WGS) entry which is preliminary data.</text>
</comment>
<dbReference type="Pfam" id="PF02661">
    <property type="entry name" value="Fic"/>
    <property type="match status" value="1"/>
</dbReference>
<dbReference type="InterPro" id="IPR003812">
    <property type="entry name" value="Fido"/>
</dbReference>
<accession>A0ABD5EBB8</accession>
<dbReference type="Proteomes" id="UP001183607">
    <property type="component" value="Unassembled WGS sequence"/>
</dbReference>
<dbReference type="SUPFAM" id="SSF140931">
    <property type="entry name" value="Fic-like"/>
    <property type="match status" value="1"/>
</dbReference>
<dbReference type="NCBIfam" id="TIGR01550">
    <property type="entry name" value="DOC_P1"/>
    <property type="match status" value="1"/>
</dbReference>
<dbReference type="PANTHER" id="PTHR39426:SF1">
    <property type="entry name" value="HOMOLOGY TO DEATH-ON-CURING PROTEIN OF PHAGE P1"/>
    <property type="match status" value="1"/>
</dbReference>
<feature type="compositionally biased region" description="Pro residues" evidence="1">
    <location>
        <begin position="142"/>
        <end position="155"/>
    </location>
</feature>
<organism evidence="3 4">
    <name type="scientific">Streptomyces evansiae</name>
    <dbReference type="NCBI Taxonomy" id="3075535"/>
    <lineage>
        <taxon>Bacteria</taxon>
        <taxon>Bacillati</taxon>
        <taxon>Actinomycetota</taxon>
        <taxon>Actinomycetes</taxon>
        <taxon>Kitasatosporales</taxon>
        <taxon>Streptomycetaceae</taxon>
        <taxon>Streptomyces</taxon>
    </lineage>
</organism>
<evidence type="ECO:0000313" key="3">
    <source>
        <dbReference type="EMBL" id="MDT0418497.1"/>
    </source>
</evidence>
<feature type="region of interest" description="Disordered" evidence="1">
    <location>
        <begin position="124"/>
        <end position="155"/>
    </location>
</feature>
<feature type="compositionally biased region" description="Basic and acidic residues" evidence="1">
    <location>
        <begin position="124"/>
        <end position="137"/>
    </location>
</feature>
<proteinExistence type="predicted"/>
<protein>
    <submittedName>
        <fullName evidence="3">Type II toxin-antitoxin system death-on-curing family toxin</fullName>
    </submittedName>
</protein>
<dbReference type="PROSITE" id="PS51459">
    <property type="entry name" value="FIDO"/>
    <property type="match status" value="1"/>
</dbReference>
<dbReference type="Gene3D" id="1.20.120.1870">
    <property type="entry name" value="Fic/DOC protein, Fido domain"/>
    <property type="match status" value="1"/>
</dbReference>
<dbReference type="RefSeq" id="WP_007822818.1">
    <property type="nucleotide sequence ID" value="NZ_JAVRER010000046.1"/>
</dbReference>
<dbReference type="AlphaFoldDB" id="A0ABD5EBB8"/>
<dbReference type="EMBL" id="JAVRER010000046">
    <property type="protein sequence ID" value="MDT0418497.1"/>
    <property type="molecule type" value="Genomic_DNA"/>
</dbReference>